<dbReference type="eggNOG" id="COG0251">
    <property type="taxonomic scope" value="Bacteria"/>
</dbReference>
<evidence type="ECO:0000256" key="2">
    <source>
        <dbReference type="SAM" id="MobiDB-lite"/>
    </source>
</evidence>
<sequence length="134" mass="14008">MTAAPSGLTAIAPPGAPSKGPYSHAIQTPDLLFISGQLPIDPATGRLVSQDPVEQLQQCLRNLATLARAAGSDLSRTVKTTVLLRDLSRLAELNAAYAAFFTAPYPARTTFAVSALPMDAQVEIDATLYTGVPA</sequence>
<dbReference type="RefSeq" id="WP_051348237.1">
    <property type="nucleotide sequence ID" value="NZ_CP016340.1"/>
</dbReference>
<dbReference type="GO" id="GO:0019239">
    <property type="term" value="F:deaminase activity"/>
    <property type="evidence" value="ECO:0007669"/>
    <property type="project" value="TreeGrafter"/>
</dbReference>
<dbReference type="Gene3D" id="3.30.1330.40">
    <property type="entry name" value="RutC-like"/>
    <property type="match status" value="1"/>
</dbReference>
<dbReference type="Pfam" id="PF01042">
    <property type="entry name" value="Ribonuc_L-PSP"/>
    <property type="match status" value="1"/>
</dbReference>
<dbReference type="CDD" id="cd00448">
    <property type="entry name" value="YjgF_YER057c_UK114_family"/>
    <property type="match status" value="1"/>
</dbReference>
<dbReference type="STRING" id="123899.SAMEA3906487_00998"/>
<reference evidence="3 4" key="1">
    <citation type="submission" date="2016-04" db="EMBL/GenBank/DDBJ databases">
        <authorList>
            <consortium name="Pathogen Informatics"/>
        </authorList>
    </citation>
    <scope>NUCLEOTIDE SEQUENCE [LARGE SCALE GENOMIC DNA]</scope>
    <source>
        <strain evidence="3 4">H044680328</strain>
    </source>
</reference>
<dbReference type="PANTHER" id="PTHR11803">
    <property type="entry name" value="2-IMINOBUTANOATE/2-IMINOPROPANOATE DEAMINASE RIDA"/>
    <property type="match status" value="1"/>
</dbReference>
<keyword evidence="3" id="KW-0378">Hydrolase</keyword>
<dbReference type="InterPro" id="IPR006056">
    <property type="entry name" value="RidA"/>
</dbReference>
<dbReference type="GO" id="GO:0005829">
    <property type="term" value="C:cytosol"/>
    <property type="evidence" value="ECO:0007669"/>
    <property type="project" value="TreeGrafter"/>
</dbReference>
<organism evidence="3 4">
    <name type="scientific">Bordetella trematum</name>
    <dbReference type="NCBI Taxonomy" id="123899"/>
    <lineage>
        <taxon>Bacteria</taxon>
        <taxon>Pseudomonadati</taxon>
        <taxon>Pseudomonadota</taxon>
        <taxon>Betaproteobacteria</taxon>
        <taxon>Burkholderiales</taxon>
        <taxon>Alcaligenaceae</taxon>
        <taxon>Bordetella</taxon>
    </lineage>
</organism>
<name>A0A146ARZ5_9BORD</name>
<accession>A0A146ARZ5</accession>
<dbReference type="PATRIC" id="fig|123899.6.peg.977"/>
<evidence type="ECO:0000313" key="4">
    <source>
        <dbReference type="Proteomes" id="UP000076825"/>
    </source>
</evidence>
<dbReference type="Proteomes" id="UP000076825">
    <property type="component" value="Chromosome 1"/>
</dbReference>
<dbReference type="NCBIfam" id="TIGR00004">
    <property type="entry name" value="Rid family detoxifying hydrolase"/>
    <property type="match status" value="1"/>
</dbReference>
<dbReference type="KEGG" id="btrm:SAMEA390648700998"/>
<dbReference type="GeneID" id="56587597"/>
<dbReference type="InterPro" id="IPR006175">
    <property type="entry name" value="YjgF/YER057c/UK114"/>
</dbReference>
<dbReference type="EC" id="3.5.4.-" evidence="3"/>
<feature type="region of interest" description="Disordered" evidence="2">
    <location>
        <begin position="1"/>
        <end position="22"/>
    </location>
</feature>
<gene>
    <name evidence="3" type="primary">ridA_1</name>
    <name evidence="3" type="ORF">SAMEA3906487_00998</name>
</gene>
<evidence type="ECO:0000256" key="1">
    <source>
        <dbReference type="ARBA" id="ARBA00010552"/>
    </source>
</evidence>
<dbReference type="FunFam" id="3.30.1330.40:FF:000001">
    <property type="entry name" value="L-PSP family endoribonuclease"/>
    <property type="match status" value="1"/>
</dbReference>
<keyword evidence="4" id="KW-1185">Reference proteome</keyword>
<evidence type="ECO:0000313" key="3">
    <source>
        <dbReference type="EMBL" id="SAI67942.1"/>
    </source>
</evidence>
<protein>
    <submittedName>
        <fullName evidence="3">Translation-inhibition endoribonuclease</fullName>
        <ecNumber evidence="3">3.5.4.-</ecNumber>
    </submittedName>
</protein>
<comment type="similarity">
    <text evidence="1">Belongs to the RutC family.</text>
</comment>
<dbReference type="InterPro" id="IPR035959">
    <property type="entry name" value="RutC-like_sf"/>
</dbReference>
<dbReference type="AlphaFoldDB" id="A0A146ARZ5"/>
<dbReference type="EMBL" id="LT546645">
    <property type="protein sequence ID" value="SAI67942.1"/>
    <property type="molecule type" value="Genomic_DNA"/>
</dbReference>
<dbReference type="SUPFAM" id="SSF55298">
    <property type="entry name" value="YjgF-like"/>
    <property type="match status" value="1"/>
</dbReference>
<dbReference type="PANTHER" id="PTHR11803:SF39">
    <property type="entry name" value="2-IMINOBUTANOATE_2-IMINOPROPANOATE DEAMINASE"/>
    <property type="match status" value="1"/>
</dbReference>
<proteinExistence type="inferred from homology"/>
<dbReference type="OrthoDB" id="9803101at2"/>